<name>A0AAN4Z3K1_9BILA</name>
<dbReference type="Proteomes" id="UP001328107">
    <property type="component" value="Unassembled WGS sequence"/>
</dbReference>
<organism evidence="1 2">
    <name type="scientific">Pristionchus mayeri</name>
    <dbReference type="NCBI Taxonomy" id="1317129"/>
    <lineage>
        <taxon>Eukaryota</taxon>
        <taxon>Metazoa</taxon>
        <taxon>Ecdysozoa</taxon>
        <taxon>Nematoda</taxon>
        <taxon>Chromadorea</taxon>
        <taxon>Rhabditida</taxon>
        <taxon>Rhabditina</taxon>
        <taxon>Diplogasteromorpha</taxon>
        <taxon>Diplogasteroidea</taxon>
        <taxon>Neodiplogasteridae</taxon>
        <taxon>Pristionchus</taxon>
    </lineage>
</organism>
<accession>A0AAN4Z3K1</accession>
<comment type="caution">
    <text evidence="1">The sequence shown here is derived from an EMBL/GenBank/DDBJ whole genome shotgun (WGS) entry which is preliminary data.</text>
</comment>
<evidence type="ECO:0008006" key="3">
    <source>
        <dbReference type="Google" id="ProtNLM"/>
    </source>
</evidence>
<reference evidence="2" key="1">
    <citation type="submission" date="2022-10" db="EMBL/GenBank/DDBJ databases">
        <title>Genome assembly of Pristionchus species.</title>
        <authorList>
            <person name="Yoshida K."/>
            <person name="Sommer R.J."/>
        </authorList>
    </citation>
    <scope>NUCLEOTIDE SEQUENCE [LARGE SCALE GENOMIC DNA]</scope>
    <source>
        <strain evidence="2">RS5460</strain>
    </source>
</reference>
<evidence type="ECO:0000313" key="2">
    <source>
        <dbReference type="Proteomes" id="UP001328107"/>
    </source>
</evidence>
<feature type="non-terminal residue" evidence="1">
    <location>
        <position position="298"/>
    </location>
</feature>
<dbReference type="AlphaFoldDB" id="A0AAN4Z3K1"/>
<evidence type="ECO:0000313" key="1">
    <source>
        <dbReference type="EMBL" id="GMR30625.1"/>
    </source>
</evidence>
<proteinExistence type="predicted"/>
<sequence>DRCMDILSLFSSWESLPWSALNRTLSFLHTNKECIDLANLSKVSTHFNYVVKEFMGYARNRPGLKRIDLSRFQDGLMLQVCLFPANIPFYDLTTLDWSRFKRSILSYSKTCALEVELRGADDLALKQVQGLLSAPVQRVLVEELDGCLSASEFALFTDVLQHLTSISSSMLINVVLDDETAPSILSIASRTTKKFKLNSNDRENPHQVLSYPVAFFNQLDCQEVSLLWWSNYYSDVDLFFGLPYTFWEEFLNEKFKKRSIKYCEIVRYDEEGDEIVEKMRNVPITFPDDVIELIGWVK</sequence>
<gene>
    <name evidence="1" type="ORF">PMAYCL1PPCAC_00820</name>
</gene>
<keyword evidence="2" id="KW-1185">Reference proteome</keyword>
<dbReference type="EMBL" id="BTRK01000001">
    <property type="protein sequence ID" value="GMR30625.1"/>
    <property type="molecule type" value="Genomic_DNA"/>
</dbReference>
<protein>
    <recommendedName>
        <fullName evidence="3">F-box domain-containing protein</fullName>
    </recommendedName>
</protein>
<feature type="non-terminal residue" evidence="1">
    <location>
        <position position="1"/>
    </location>
</feature>